<feature type="signal peptide" evidence="2">
    <location>
        <begin position="1"/>
        <end position="26"/>
    </location>
</feature>
<dbReference type="SMART" id="SM00257">
    <property type="entry name" value="LysM"/>
    <property type="match status" value="1"/>
</dbReference>
<proteinExistence type="predicted"/>
<dbReference type="AlphaFoldDB" id="A0A1G5QM97"/>
<dbReference type="RefSeq" id="WP_139181497.1">
    <property type="nucleotide sequence ID" value="NZ_FMWD01000007.1"/>
</dbReference>
<organism evidence="4 5">
    <name type="scientific">Thiohalomonas denitrificans</name>
    <dbReference type="NCBI Taxonomy" id="415747"/>
    <lineage>
        <taxon>Bacteria</taxon>
        <taxon>Pseudomonadati</taxon>
        <taxon>Pseudomonadota</taxon>
        <taxon>Gammaproteobacteria</taxon>
        <taxon>Thiohalomonadales</taxon>
        <taxon>Thiohalomonadaceae</taxon>
        <taxon>Thiohalomonas</taxon>
    </lineage>
</organism>
<sequence>MKILTVMKHSALLALVLGFMVGCATAPQQEEPEGPTVAEAQAAIDAAHAAVEEAEAAGAAWRDSADMVKEAEAALAEGDTISAVELANRARRQAENALAQKRLEERRLAQQRAEQEQQQAPGSYTVERGDSLWSISGKSDVYNNPYKWPLIYKANRDKISDADLIYPGQNFTIRNDWSDGEVDAAVEHARTRGAWSLGVVEESDRAYLAR</sequence>
<dbReference type="Gene3D" id="3.10.350.10">
    <property type="entry name" value="LysM domain"/>
    <property type="match status" value="1"/>
</dbReference>
<evidence type="ECO:0000256" key="1">
    <source>
        <dbReference type="SAM" id="Coils"/>
    </source>
</evidence>
<dbReference type="CDD" id="cd00118">
    <property type="entry name" value="LysM"/>
    <property type="match status" value="1"/>
</dbReference>
<evidence type="ECO:0000259" key="3">
    <source>
        <dbReference type="PROSITE" id="PS51782"/>
    </source>
</evidence>
<evidence type="ECO:0000313" key="5">
    <source>
        <dbReference type="Proteomes" id="UP000199648"/>
    </source>
</evidence>
<gene>
    <name evidence="4" type="ORF">SAMN03097708_02366</name>
</gene>
<dbReference type="InterPro" id="IPR018392">
    <property type="entry name" value="LysM"/>
</dbReference>
<dbReference type="EMBL" id="FMWD01000007">
    <property type="protein sequence ID" value="SCZ62857.1"/>
    <property type="molecule type" value="Genomic_DNA"/>
</dbReference>
<dbReference type="Proteomes" id="UP000199648">
    <property type="component" value="Unassembled WGS sequence"/>
</dbReference>
<accession>A0A1G5QM97</accession>
<reference evidence="4 5" key="1">
    <citation type="submission" date="2016-10" db="EMBL/GenBank/DDBJ databases">
        <authorList>
            <person name="de Groot N.N."/>
        </authorList>
    </citation>
    <scope>NUCLEOTIDE SEQUENCE [LARGE SCALE GENOMIC DNA]</scope>
    <source>
        <strain evidence="4 5">HLD2</strain>
    </source>
</reference>
<dbReference type="OrthoDB" id="370541at2"/>
<evidence type="ECO:0000313" key="4">
    <source>
        <dbReference type="EMBL" id="SCZ62857.1"/>
    </source>
</evidence>
<dbReference type="PROSITE" id="PS51782">
    <property type="entry name" value="LYSM"/>
    <property type="match status" value="1"/>
</dbReference>
<keyword evidence="2" id="KW-0732">Signal</keyword>
<feature type="coiled-coil region" evidence="1">
    <location>
        <begin position="84"/>
        <end position="119"/>
    </location>
</feature>
<dbReference type="PANTHER" id="PTHR34700">
    <property type="entry name" value="POTASSIUM BINDING PROTEIN KBP"/>
    <property type="match status" value="1"/>
</dbReference>
<name>A0A1G5QM97_9GAMM</name>
<feature type="chain" id="PRO_5011774987" evidence="2">
    <location>
        <begin position="27"/>
        <end position="210"/>
    </location>
</feature>
<dbReference type="SUPFAM" id="SSF54106">
    <property type="entry name" value="LysM domain"/>
    <property type="match status" value="1"/>
</dbReference>
<dbReference type="InterPro" id="IPR036779">
    <property type="entry name" value="LysM_dom_sf"/>
</dbReference>
<dbReference type="Pfam" id="PF01476">
    <property type="entry name" value="LysM"/>
    <property type="match status" value="1"/>
</dbReference>
<protein>
    <submittedName>
        <fullName evidence="4">LysM domain-containing protein</fullName>
    </submittedName>
</protein>
<keyword evidence="1" id="KW-0175">Coiled coil</keyword>
<feature type="domain" description="LysM" evidence="3">
    <location>
        <begin position="122"/>
        <end position="173"/>
    </location>
</feature>
<dbReference type="InterPro" id="IPR052196">
    <property type="entry name" value="Bact_Kbp"/>
</dbReference>
<dbReference type="PROSITE" id="PS51257">
    <property type="entry name" value="PROKAR_LIPOPROTEIN"/>
    <property type="match status" value="1"/>
</dbReference>
<dbReference type="PANTHER" id="PTHR34700:SF4">
    <property type="entry name" value="PHAGE-LIKE ELEMENT PBSX PROTEIN XKDP"/>
    <property type="match status" value="1"/>
</dbReference>
<evidence type="ECO:0000256" key="2">
    <source>
        <dbReference type="SAM" id="SignalP"/>
    </source>
</evidence>
<dbReference type="STRING" id="415747.SAMN03097708_02366"/>
<keyword evidence="5" id="KW-1185">Reference proteome</keyword>